<comment type="subcellular location">
    <subcellularLocation>
        <location evidence="1">Membrane</location>
        <topology evidence="1">Multi-pass membrane protein</topology>
    </subcellularLocation>
</comment>
<feature type="transmembrane region" description="Helical" evidence="5">
    <location>
        <begin position="317"/>
        <end position="336"/>
    </location>
</feature>
<reference evidence="7" key="2">
    <citation type="submission" date="2018-07" db="EMBL/GenBank/DDBJ databases">
        <authorList>
            <person name="Quirk P.G."/>
            <person name="Krulwich T.A."/>
        </authorList>
    </citation>
    <scope>NUCLEOTIDE SEQUENCE</scope>
</reference>
<evidence type="ECO:0000256" key="5">
    <source>
        <dbReference type="SAM" id="Phobius"/>
    </source>
</evidence>
<keyword evidence="2 5" id="KW-0812">Transmembrane</keyword>
<sequence>MILKLCEFTPFDALLSYQRDRIKCKLSFIKITLNFKYEICILFSKRMSPNTDQTKQCDDKSNKKNIDIVKSTSQNIDVIKEILDNCRVWQLRSILIIYLTKIPTAFFMACIVYSAPVPERVQIYCKDTTETNSSIGFSTIYHPAIVDVNDQEFSLSLCDTRADIKEHAWLYFGHHLFQMPWIKPNYSVMEQSIDSNLYSLMPCDIFDFKSGNPVTSYDILCSRGALVVLTQGMHLVGIFLSGIVARYAMKATSPKTVLRSAMLLQIVCGTFAGLVGSLVIHLVFRALAAIGCAAAFTAGSVIFSDITNGKLRVASQVFYDIFWSIGIIILSFITQYEARWTQLYFIISYPTLIIIFLTLFLPDSPSWLLRRGKLKEVQDILITASNSYKSTAILPANLTYHLQRQSTALVNEPPPSRWFSLWRGSLITSIRNFSVHVAFSCFTIMYFGMVLNMASYGGRNNLPRSARFLAGSEIIGCCLGYFIAVNSKIKFMSCGVFNLIGSGIALSVWYWKDYESEFVQNSTLLYFCLVLKASVSCAYAVLSSCTTDLVSSDKKAILLFSSVLCGRLWLLNAPVMVSLGTFYGEFLSLSLFAMTGCFGGLAMIIIDLSLKIKGN</sequence>
<keyword evidence="4 5" id="KW-0472">Membrane</keyword>
<feature type="transmembrane region" description="Helical" evidence="5">
    <location>
        <begin position="261"/>
        <end position="280"/>
    </location>
</feature>
<proteinExistence type="predicted"/>
<feature type="transmembrane region" description="Helical" evidence="5">
    <location>
        <begin position="466"/>
        <end position="484"/>
    </location>
</feature>
<feature type="transmembrane region" description="Helical" evidence="5">
    <location>
        <begin position="342"/>
        <end position="361"/>
    </location>
</feature>
<feature type="transmembrane region" description="Helical" evidence="5">
    <location>
        <begin position="491"/>
        <end position="511"/>
    </location>
</feature>
<dbReference type="VEuPathDB" id="VectorBase:CSON007150"/>
<protein>
    <submittedName>
        <fullName evidence="6">CSON007150 protein</fullName>
    </submittedName>
</protein>
<name>A0A336LCF7_CULSO</name>
<dbReference type="EMBL" id="UFQS01002692">
    <property type="protein sequence ID" value="SSX14551.1"/>
    <property type="molecule type" value="Genomic_DNA"/>
</dbReference>
<evidence type="ECO:0000313" key="6">
    <source>
        <dbReference type="EMBL" id="SSX14551.1"/>
    </source>
</evidence>
<evidence type="ECO:0000256" key="3">
    <source>
        <dbReference type="ARBA" id="ARBA00022989"/>
    </source>
</evidence>
<dbReference type="PANTHER" id="PTHR24064">
    <property type="entry name" value="SOLUTE CARRIER FAMILY 22 MEMBER"/>
    <property type="match status" value="1"/>
</dbReference>
<dbReference type="EMBL" id="UFQT01002692">
    <property type="protein sequence ID" value="SSX33950.1"/>
    <property type="molecule type" value="Genomic_DNA"/>
</dbReference>
<dbReference type="AlphaFoldDB" id="A0A336LCF7"/>
<feature type="transmembrane region" description="Helical" evidence="5">
    <location>
        <begin position="557"/>
        <end position="583"/>
    </location>
</feature>
<feature type="transmembrane region" description="Helical" evidence="5">
    <location>
        <begin position="589"/>
        <end position="610"/>
    </location>
</feature>
<dbReference type="Gene3D" id="1.20.1250.20">
    <property type="entry name" value="MFS general substrate transporter like domains"/>
    <property type="match status" value="1"/>
</dbReference>
<reference evidence="6" key="1">
    <citation type="submission" date="2018-04" db="EMBL/GenBank/DDBJ databases">
        <authorList>
            <person name="Go L.Y."/>
            <person name="Mitchell J.A."/>
        </authorList>
    </citation>
    <scope>NUCLEOTIDE SEQUENCE</scope>
    <source>
        <tissue evidence="6">Whole organism</tissue>
    </source>
</reference>
<dbReference type="InterPro" id="IPR011701">
    <property type="entry name" value="MFS"/>
</dbReference>
<feature type="transmembrane region" description="Helical" evidence="5">
    <location>
        <begin position="286"/>
        <end position="305"/>
    </location>
</feature>
<evidence type="ECO:0000313" key="7">
    <source>
        <dbReference type="EMBL" id="SSX33950.1"/>
    </source>
</evidence>
<dbReference type="SUPFAM" id="SSF103473">
    <property type="entry name" value="MFS general substrate transporter"/>
    <property type="match status" value="1"/>
</dbReference>
<dbReference type="GO" id="GO:0022857">
    <property type="term" value="F:transmembrane transporter activity"/>
    <property type="evidence" value="ECO:0007669"/>
    <property type="project" value="InterPro"/>
</dbReference>
<feature type="transmembrane region" description="Helical" evidence="5">
    <location>
        <begin position="225"/>
        <end position="249"/>
    </location>
</feature>
<dbReference type="Pfam" id="PF07690">
    <property type="entry name" value="MFS_1"/>
    <property type="match status" value="1"/>
</dbReference>
<gene>
    <name evidence="6" type="primary">CSON007150</name>
</gene>
<dbReference type="InterPro" id="IPR036259">
    <property type="entry name" value="MFS_trans_sf"/>
</dbReference>
<organism evidence="6">
    <name type="scientific">Culicoides sonorensis</name>
    <name type="common">Biting midge</name>
    <dbReference type="NCBI Taxonomy" id="179676"/>
    <lineage>
        <taxon>Eukaryota</taxon>
        <taxon>Metazoa</taxon>
        <taxon>Ecdysozoa</taxon>
        <taxon>Arthropoda</taxon>
        <taxon>Hexapoda</taxon>
        <taxon>Insecta</taxon>
        <taxon>Pterygota</taxon>
        <taxon>Neoptera</taxon>
        <taxon>Endopterygota</taxon>
        <taxon>Diptera</taxon>
        <taxon>Nematocera</taxon>
        <taxon>Chironomoidea</taxon>
        <taxon>Ceratopogonidae</taxon>
        <taxon>Ceratopogoninae</taxon>
        <taxon>Culicoides</taxon>
        <taxon>Monoculicoides</taxon>
    </lineage>
</organism>
<dbReference type="OMA" id="KYEICIL"/>
<feature type="transmembrane region" description="Helical" evidence="5">
    <location>
        <begin position="433"/>
        <end position="454"/>
    </location>
</feature>
<feature type="transmembrane region" description="Helical" evidence="5">
    <location>
        <begin position="523"/>
        <end position="545"/>
    </location>
</feature>
<keyword evidence="3 5" id="KW-1133">Transmembrane helix</keyword>
<evidence type="ECO:0000256" key="4">
    <source>
        <dbReference type="ARBA" id="ARBA00023136"/>
    </source>
</evidence>
<dbReference type="GO" id="GO:0016020">
    <property type="term" value="C:membrane"/>
    <property type="evidence" value="ECO:0007669"/>
    <property type="project" value="UniProtKB-SubCell"/>
</dbReference>
<evidence type="ECO:0000256" key="1">
    <source>
        <dbReference type="ARBA" id="ARBA00004141"/>
    </source>
</evidence>
<evidence type="ECO:0000256" key="2">
    <source>
        <dbReference type="ARBA" id="ARBA00022692"/>
    </source>
</evidence>
<accession>A0A336LCF7</accession>